<dbReference type="SUPFAM" id="SSF101936">
    <property type="entry name" value="DNA-binding pseudobarrel domain"/>
    <property type="match status" value="1"/>
</dbReference>
<name>A0A7J9DSZ0_9ROSI</name>
<dbReference type="GO" id="GO:0005634">
    <property type="term" value="C:nucleus"/>
    <property type="evidence" value="ECO:0007669"/>
    <property type="project" value="UniProtKB-SubCell"/>
</dbReference>
<gene>
    <name evidence="6" type="ORF">Gotri_012910</name>
</gene>
<accession>A0A7J9DSZ0</accession>
<keyword evidence="7" id="KW-1185">Reference proteome</keyword>
<dbReference type="EMBL" id="JABEZW010000004">
    <property type="protein sequence ID" value="MBA0763475.1"/>
    <property type="molecule type" value="Genomic_DNA"/>
</dbReference>
<evidence type="ECO:0008006" key="8">
    <source>
        <dbReference type="Google" id="ProtNLM"/>
    </source>
</evidence>
<evidence type="ECO:0000256" key="4">
    <source>
        <dbReference type="ARBA" id="ARBA00023163"/>
    </source>
</evidence>
<dbReference type="AlphaFoldDB" id="A0A7J9DSZ0"/>
<comment type="subcellular location">
    <subcellularLocation>
        <location evidence="1">Nucleus</location>
    </subcellularLocation>
</comment>
<dbReference type="Gene3D" id="2.40.330.10">
    <property type="entry name" value="DNA-binding pseudobarrel domain"/>
    <property type="match status" value="1"/>
</dbReference>
<keyword evidence="2" id="KW-0805">Transcription regulation</keyword>
<evidence type="ECO:0000313" key="7">
    <source>
        <dbReference type="Proteomes" id="UP000593568"/>
    </source>
</evidence>
<dbReference type="Proteomes" id="UP000593568">
    <property type="component" value="Unassembled WGS sequence"/>
</dbReference>
<dbReference type="InterPro" id="IPR015300">
    <property type="entry name" value="DNA-bd_pseudobarrel_sf"/>
</dbReference>
<dbReference type="GO" id="GO:0003677">
    <property type="term" value="F:DNA binding"/>
    <property type="evidence" value="ECO:0007669"/>
    <property type="project" value="UniProtKB-KW"/>
</dbReference>
<sequence>MSKQKRKKHKHKATFGAQPCFPQMLKEMIKDMDGNEEKLIIQKTIYKTNLRMHHRCLSIDMNRVEVKFLKDEETSALKQSSKEGIEELVIEPCLKTRDMILRIWDMPKPTSLFSSLYVLIIGWKSVVEGNDLKVRNVVQVW</sequence>
<dbReference type="PANTHER" id="PTHR31541:SF60">
    <property type="entry name" value="TF-B3 DOMAIN-CONTAINING PROTEIN"/>
    <property type="match status" value="1"/>
</dbReference>
<evidence type="ECO:0000313" key="6">
    <source>
        <dbReference type="EMBL" id="MBA0763475.1"/>
    </source>
</evidence>
<comment type="caution">
    <text evidence="6">The sequence shown here is derived from an EMBL/GenBank/DDBJ whole genome shotgun (WGS) entry which is preliminary data.</text>
</comment>
<evidence type="ECO:0000256" key="2">
    <source>
        <dbReference type="ARBA" id="ARBA00023015"/>
    </source>
</evidence>
<evidence type="ECO:0000256" key="3">
    <source>
        <dbReference type="ARBA" id="ARBA00023125"/>
    </source>
</evidence>
<organism evidence="6 7">
    <name type="scientific">Gossypium trilobum</name>
    <dbReference type="NCBI Taxonomy" id="34281"/>
    <lineage>
        <taxon>Eukaryota</taxon>
        <taxon>Viridiplantae</taxon>
        <taxon>Streptophyta</taxon>
        <taxon>Embryophyta</taxon>
        <taxon>Tracheophyta</taxon>
        <taxon>Spermatophyta</taxon>
        <taxon>Magnoliopsida</taxon>
        <taxon>eudicotyledons</taxon>
        <taxon>Gunneridae</taxon>
        <taxon>Pentapetalae</taxon>
        <taxon>rosids</taxon>
        <taxon>malvids</taxon>
        <taxon>Malvales</taxon>
        <taxon>Malvaceae</taxon>
        <taxon>Malvoideae</taxon>
        <taxon>Gossypium</taxon>
    </lineage>
</organism>
<dbReference type="Pfam" id="PF03754">
    <property type="entry name" value="At2g31720-like"/>
    <property type="match status" value="1"/>
</dbReference>
<feature type="non-terminal residue" evidence="6">
    <location>
        <position position="141"/>
    </location>
</feature>
<reference evidence="6 7" key="1">
    <citation type="journal article" date="2019" name="Genome Biol. Evol.">
        <title>Insights into the evolution of the New World diploid cottons (Gossypium, subgenus Houzingenia) based on genome sequencing.</title>
        <authorList>
            <person name="Grover C.E."/>
            <person name="Arick M.A. 2nd"/>
            <person name="Thrash A."/>
            <person name="Conover J.L."/>
            <person name="Sanders W.S."/>
            <person name="Peterson D.G."/>
            <person name="Frelichowski J.E."/>
            <person name="Scheffler J.A."/>
            <person name="Scheffler B.E."/>
            <person name="Wendel J.F."/>
        </authorList>
    </citation>
    <scope>NUCLEOTIDE SEQUENCE [LARGE SCALE GENOMIC DNA]</scope>
    <source>
        <strain evidence="6">8</strain>
        <tissue evidence="6">Leaf</tissue>
    </source>
</reference>
<dbReference type="PANTHER" id="PTHR31541">
    <property type="entry name" value="B3 DOMAIN PLANT PROTEIN-RELATED"/>
    <property type="match status" value="1"/>
</dbReference>
<evidence type="ECO:0000256" key="1">
    <source>
        <dbReference type="ARBA" id="ARBA00004123"/>
    </source>
</evidence>
<evidence type="ECO:0000256" key="5">
    <source>
        <dbReference type="ARBA" id="ARBA00023242"/>
    </source>
</evidence>
<keyword evidence="3" id="KW-0238">DNA-binding</keyword>
<protein>
    <recommendedName>
        <fullName evidence="8">B3 domain-containing protein</fullName>
    </recommendedName>
</protein>
<keyword evidence="4" id="KW-0804">Transcription</keyword>
<keyword evidence="5" id="KW-0539">Nucleus</keyword>
<proteinExistence type="predicted"/>
<dbReference type="InterPro" id="IPR005508">
    <property type="entry name" value="At2g31720-like"/>
</dbReference>